<dbReference type="Proteomes" id="UP000239861">
    <property type="component" value="Unassembled WGS sequence"/>
</dbReference>
<comment type="caution">
    <text evidence="1">The sequence shown here is derived from an EMBL/GenBank/DDBJ whole genome shotgun (WGS) entry which is preliminary data.</text>
</comment>
<dbReference type="EMBL" id="PTIW01000030">
    <property type="protein sequence ID" value="PPK59876.1"/>
    <property type="molecule type" value="Genomic_DNA"/>
</dbReference>
<evidence type="ECO:0000313" key="2">
    <source>
        <dbReference type="Proteomes" id="UP000239861"/>
    </source>
</evidence>
<gene>
    <name evidence="1" type="ORF">B0F89_13032</name>
</gene>
<dbReference type="AlphaFoldDB" id="A0AB36ZU90"/>
<proteinExistence type="predicted"/>
<protein>
    <submittedName>
        <fullName evidence="1">Uncharacterized protein</fullName>
    </submittedName>
</protein>
<organism evidence="1 2">
    <name type="scientific">Malaciobacter marinus</name>
    <dbReference type="NCBI Taxonomy" id="505249"/>
    <lineage>
        <taxon>Bacteria</taxon>
        <taxon>Pseudomonadati</taxon>
        <taxon>Campylobacterota</taxon>
        <taxon>Epsilonproteobacteria</taxon>
        <taxon>Campylobacterales</taxon>
        <taxon>Arcobacteraceae</taxon>
        <taxon>Malaciobacter</taxon>
    </lineage>
</organism>
<reference evidence="1 2" key="1">
    <citation type="submission" date="2018-02" db="EMBL/GenBank/DDBJ databases">
        <title>Subsurface microbial communities from deep shales in Ohio and West Virginia, USA.</title>
        <authorList>
            <person name="Wrighton K."/>
        </authorList>
    </citation>
    <scope>NUCLEOTIDE SEQUENCE [LARGE SCALE GENOMIC DNA]</scope>
    <source>
        <strain evidence="1 2">MARC-MIP3H16</strain>
    </source>
</reference>
<sequence length="184" mass="21961">MHYFDNLDKYTYDKSYYYFIKYFENKKVLSEEDLVISANFTYAWMPTILNFKNTNFNECVDILNKSKQIDRLEKKDIEALKSLINNSLVGTSKLLHFINPNKYAIWDSRVSKFLSGVTHKYFIEKTDVFFQYIDFCNELINHKNYENEIHQVYLKKSNNQKATKMKSIEQIMFLSSEDGLSNII</sequence>
<evidence type="ECO:0000313" key="1">
    <source>
        <dbReference type="EMBL" id="PPK59876.1"/>
    </source>
</evidence>
<name>A0AB36ZU90_9BACT</name>
<dbReference type="RefSeq" id="WP_104412643.1">
    <property type="nucleotide sequence ID" value="NZ_PTIW01000030.1"/>
</dbReference>
<accession>A0AB36ZU90</accession>